<reference evidence="3 4" key="1">
    <citation type="submission" date="2018-08" db="EMBL/GenBank/DDBJ databases">
        <title>Whole genome sequence analysis of Dermacoccus abyssi bacteria isolated from Deep Mariana trench Micromonospora spp reveals genes involved in the environmental adaptation and production of secondary metabolites.</title>
        <authorList>
            <person name="Abdel-Mageed W.M."/>
            <person name="Lehri B."/>
            <person name="Nouioui I."/>
            <person name="Goodfellow I."/>
            <person name="Jaspars M."/>
            <person name="Karlyshev A."/>
        </authorList>
    </citation>
    <scope>NUCLEOTIDE SEQUENCE [LARGE SCALE GENOMIC DNA]</scope>
    <source>
        <strain evidence="3 4">MT1.1</strain>
    </source>
</reference>
<evidence type="ECO:0000313" key="3">
    <source>
        <dbReference type="EMBL" id="RHW43000.1"/>
    </source>
</evidence>
<dbReference type="InterPro" id="IPR012337">
    <property type="entry name" value="RNaseH-like_sf"/>
</dbReference>
<dbReference type="RefSeq" id="WP_118915084.1">
    <property type="nucleotide sequence ID" value="NZ_CBCRVH010000026.1"/>
</dbReference>
<comment type="caution">
    <text evidence="3">The sequence shown here is derived from an EMBL/GenBank/DDBJ whole genome shotgun (WGS) entry which is preliminary data.</text>
</comment>
<proteinExistence type="predicted"/>
<dbReference type="Proteomes" id="UP000285376">
    <property type="component" value="Unassembled WGS sequence"/>
</dbReference>
<dbReference type="AlphaFoldDB" id="A0A417YYX1"/>
<dbReference type="EMBL" id="QWLM01000027">
    <property type="protein sequence ID" value="RHW43000.1"/>
    <property type="molecule type" value="Genomic_DNA"/>
</dbReference>
<evidence type="ECO:0000256" key="1">
    <source>
        <dbReference type="SAM" id="MobiDB-lite"/>
    </source>
</evidence>
<evidence type="ECO:0000259" key="2">
    <source>
        <dbReference type="Pfam" id="PF13683"/>
    </source>
</evidence>
<dbReference type="Pfam" id="PF13683">
    <property type="entry name" value="rve_3"/>
    <property type="match status" value="1"/>
</dbReference>
<dbReference type="GO" id="GO:0015074">
    <property type="term" value="P:DNA integration"/>
    <property type="evidence" value="ECO:0007669"/>
    <property type="project" value="InterPro"/>
</dbReference>
<name>A0A417YYX1_9MICO</name>
<feature type="region of interest" description="Disordered" evidence="1">
    <location>
        <begin position="1"/>
        <end position="20"/>
    </location>
</feature>
<dbReference type="SUPFAM" id="SSF53098">
    <property type="entry name" value="Ribonuclease H-like"/>
    <property type="match status" value="1"/>
</dbReference>
<feature type="domain" description="Integrase catalytic" evidence="2">
    <location>
        <begin position="8"/>
        <end position="67"/>
    </location>
</feature>
<gene>
    <name evidence="3" type="ORF">D1832_14510</name>
</gene>
<protein>
    <recommendedName>
        <fullName evidence="2">Integrase catalytic domain-containing protein</fullName>
    </recommendedName>
</protein>
<accession>A0A417YYX1</accession>
<organism evidence="3 4">
    <name type="scientific">Dermacoccus abyssi</name>
    <dbReference type="NCBI Taxonomy" id="322596"/>
    <lineage>
        <taxon>Bacteria</taxon>
        <taxon>Bacillati</taxon>
        <taxon>Actinomycetota</taxon>
        <taxon>Actinomycetes</taxon>
        <taxon>Micrococcales</taxon>
        <taxon>Dermacoccaceae</taxon>
        <taxon>Dermacoccus</taxon>
    </lineage>
</organism>
<dbReference type="InterPro" id="IPR001584">
    <property type="entry name" value="Integrase_cat-core"/>
</dbReference>
<sequence>MNPRREPSSPHKRGTKPRALHFNRTMKEEWLYVRAYASDGERTAALAAFLNTYNHDRPHSSLGNKPPASRVPITSYRVQPQPKMLDVPQIEGLGHEPTLFDLL</sequence>
<feature type="compositionally biased region" description="Basic residues" evidence="1">
    <location>
        <begin position="10"/>
        <end position="20"/>
    </location>
</feature>
<evidence type="ECO:0000313" key="4">
    <source>
        <dbReference type="Proteomes" id="UP000285376"/>
    </source>
</evidence>